<proteinExistence type="predicted"/>
<dbReference type="EMBL" id="AP027925">
    <property type="protein sequence ID" value="BED93053.1"/>
    <property type="molecule type" value="Genomic_DNA"/>
</dbReference>
<dbReference type="Proteomes" id="UP001335720">
    <property type="component" value="Chromosome"/>
</dbReference>
<keyword evidence="1" id="KW-0812">Transmembrane</keyword>
<name>A0AA48IAF0_9FIRM</name>
<feature type="transmembrane region" description="Helical" evidence="1">
    <location>
        <begin position="9"/>
        <end position="28"/>
    </location>
</feature>
<dbReference type="KEGG" id="ptrh:RsTaC01_1006"/>
<evidence type="ECO:0000256" key="1">
    <source>
        <dbReference type="SAM" id="Phobius"/>
    </source>
</evidence>
<evidence type="ECO:0000313" key="2">
    <source>
        <dbReference type="EMBL" id="BED93053.1"/>
    </source>
</evidence>
<sequence>MHSFSKNHLMSVLLGTSAVVIISAFLLGNKRKNDIEQPTVPNVIAQDKIVSKIIFKKTFNLLKKYQGGTTHFVNFTLEISEEDINNVLPSDSDTYIESTKKNFLLCNVDTNEKFKTCINFVLGHLLKNKKNCIKNEAEIRKIWWLTMLAISEHLEKTEDCCRPHVYFKNMIYVTDSELNIKKNNFELYLKNAKNLKNNNTYFFVIFLIKIFNFEDAFKDKEYFDKEFVGLTYSDFLDKVVSIKDLS</sequence>
<keyword evidence="1" id="KW-0472">Membrane</keyword>
<protein>
    <submittedName>
        <fullName evidence="2">Uncharacterized protein</fullName>
    </submittedName>
</protein>
<organism evidence="2">
    <name type="scientific">Candidatus Paraimprobicoccus trichonymphae</name>
    <dbReference type="NCBI Taxonomy" id="3033793"/>
    <lineage>
        <taxon>Bacteria</taxon>
        <taxon>Bacillati</taxon>
        <taxon>Bacillota</taxon>
        <taxon>Clostridia</taxon>
        <taxon>Candidatus Paraimprobicoccus</taxon>
    </lineage>
</organism>
<keyword evidence="1" id="KW-1133">Transmembrane helix</keyword>
<accession>A0AA48IAF0</accession>
<gene>
    <name evidence="2" type="ORF">RsTaC01_1006</name>
</gene>
<dbReference type="AlphaFoldDB" id="A0AA48IAF0"/>
<reference evidence="2" key="1">
    <citation type="journal article" date="2023" name="ISME J.">
        <title>Emergence of putative energy parasites within Clostridia revealed by genome analysis of a novel endosymbiotic clade.</title>
        <authorList>
            <person name="Takahashi K."/>
            <person name="Kuwahara H."/>
            <person name="Horikawa Y."/>
            <person name="Izawa K."/>
            <person name="Kato D."/>
            <person name="Inagaki T."/>
            <person name="Yuki M."/>
            <person name="Ohkuma M."/>
            <person name="Hongoh Y."/>
        </authorList>
    </citation>
    <scope>NUCLEOTIDE SEQUENCE</scope>
    <source>
        <strain evidence="2">RsTa-C01</strain>
    </source>
</reference>